<name>A0ACA9RLH8_9GLOM</name>
<proteinExistence type="predicted"/>
<organism evidence="1 2">
    <name type="scientific">Racocetra persica</name>
    <dbReference type="NCBI Taxonomy" id="160502"/>
    <lineage>
        <taxon>Eukaryota</taxon>
        <taxon>Fungi</taxon>
        <taxon>Fungi incertae sedis</taxon>
        <taxon>Mucoromycota</taxon>
        <taxon>Glomeromycotina</taxon>
        <taxon>Glomeromycetes</taxon>
        <taxon>Diversisporales</taxon>
        <taxon>Gigasporaceae</taxon>
        <taxon>Racocetra</taxon>
    </lineage>
</organism>
<dbReference type="Proteomes" id="UP000789920">
    <property type="component" value="Unassembled WGS sequence"/>
</dbReference>
<gene>
    <name evidence="1" type="ORF">RPERSI_LOCUS20778</name>
</gene>
<evidence type="ECO:0000313" key="1">
    <source>
        <dbReference type="EMBL" id="CAG8799713.1"/>
    </source>
</evidence>
<evidence type="ECO:0000313" key="2">
    <source>
        <dbReference type="Proteomes" id="UP000789920"/>
    </source>
</evidence>
<feature type="non-terminal residue" evidence="1">
    <location>
        <position position="212"/>
    </location>
</feature>
<protein>
    <submittedName>
        <fullName evidence="1">22961_t:CDS:1</fullName>
    </submittedName>
</protein>
<accession>A0ACA9RLH8</accession>
<reference evidence="1" key="1">
    <citation type="submission" date="2021-06" db="EMBL/GenBank/DDBJ databases">
        <authorList>
            <person name="Kallberg Y."/>
            <person name="Tangrot J."/>
            <person name="Rosling A."/>
        </authorList>
    </citation>
    <scope>NUCLEOTIDE SEQUENCE</scope>
    <source>
        <strain evidence="1">MA461A</strain>
    </source>
</reference>
<dbReference type="EMBL" id="CAJVQC010059354">
    <property type="protein sequence ID" value="CAG8799713.1"/>
    <property type="molecule type" value="Genomic_DNA"/>
</dbReference>
<sequence>MTLSPSILTNNFSPEIKQENPLSVIFKEGFFPFNAKLKMDGLALLKYLKNCSARVIFFDPQYRGVLEKMNYGNEGERQIERSKLPQMSEEFEIKVGLVWGIAPVVFQKDHPHQKPRDLQKVLIEAVSNPGDLIVDPAAGGYSVLEACLLTNRVFLVFDNEQLGALISRVHSASISSGLELEKLILEKSDLFLVQTTEEMEKLLTNGEKFDKK</sequence>
<comment type="caution">
    <text evidence="1">The sequence shown here is derived from an EMBL/GenBank/DDBJ whole genome shotgun (WGS) entry which is preliminary data.</text>
</comment>
<keyword evidence="2" id="KW-1185">Reference proteome</keyword>